<name>A9VCS4_MONBE</name>
<dbReference type="AlphaFoldDB" id="A9VCS4"/>
<evidence type="ECO:0008006" key="5">
    <source>
        <dbReference type="Google" id="ProtNLM"/>
    </source>
</evidence>
<feature type="coiled-coil region" evidence="1">
    <location>
        <begin position="114"/>
        <end position="211"/>
    </location>
</feature>
<gene>
    <name evidence="3" type="ORF">MONBRDRAFT_30018</name>
</gene>
<dbReference type="GO" id="GO:0004722">
    <property type="term" value="F:protein serine/threonine phosphatase activity"/>
    <property type="evidence" value="ECO:0000318"/>
    <property type="project" value="GO_Central"/>
</dbReference>
<evidence type="ECO:0000313" key="4">
    <source>
        <dbReference type="Proteomes" id="UP000001357"/>
    </source>
</evidence>
<evidence type="ECO:0000256" key="2">
    <source>
        <dbReference type="SAM" id="SignalP"/>
    </source>
</evidence>
<dbReference type="Proteomes" id="UP000001357">
    <property type="component" value="Unassembled WGS sequence"/>
</dbReference>
<dbReference type="KEGG" id="mbr:MONBRDRAFT_30018"/>
<dbReference type="RefSeq" id="XP_001750521.1">
    <property type="nucleotide sequence ID" value="XM_001750469.1"/>
</dbReference>
<feature type="chain" id="PRO_5002745368" description="Protein kinase domain-containing protein" evidence="2">
    <location>
        <begin position="29"/>
        <end position="649"/>
    </location>
</feature>
<dbReference type="GO" id="GO:0090364">
    <property type="term" value="P:regulation of proteasome assembly"/>
    <property type="evidence" value="ECO:0000318"/>
    <property type="project" value="GO_Central"/>
</dbReference>
<dbReference type="GO" id="GO:0005634">
    <property type="term" value="C:nucleus"/>
    <property type="evidence" value="ECO:0000318"/>
    <property type="project" value="GO_Central"/>
</dbReference>
<dbReference type="SUPFAM" id="SSF56112">
    <property type="entry name" value="Protein kinase-like (PK-like)"/>
    <property type="match status" value="1"/>
</dbReference>
<dbReference type="PANTHER" id="PTHR48493">
    <property type="entry name" value="UBIQUITIN-LIKE DOMAIN-CONTAINING CTD PHOSPHATASE 1"/>
    <property type="match status" value="1"/>
</dbReference>
<protein>
    <recommendedName>
        <fullName evidence="5">Protein kinase domain-containing protein</fullName>
    </recommendedName>
</protein>
<accession>A9VCS4</accession>
<reference evidence="3 4" key="1">
    <citation type="journal article" date="2008" name="Nature">
        <title>The genome of the choanoflagellate Monosiga brevicollis and the origin of metazoans.</title>
        <authorList>
            <consortium name="JGI Sequencing"/>
            <person name="King N."/>
            <person name="Westbrook M.J."/>
            <person name="Young S.L."/>
            <person name="Kuo A."/>
            <person name="Abedin M."/>
            <person name="Chapman J."/>
            <person name="Fairclough S."/>
            <person name="Hellsten U."/>
            <person name="Isogai Y."/>
            <person name="Letunic I."/>
            <person name="Marr M."/>
            <person name="Pincus D."/>
            <person name="Putnam N."/>
            <person name="Rokas A."/>
            <person name="Wright K.J."/>
            <person name="Zuzow R."/>
            <person name="Dirks W."/>
            <person name="Good M."/>
            <person name="Goodstein D."/>
            <person name="Lemons D."/>
            <person name="Li W."/>
            <person name="Lyons J.B."/>
            <person name="Morris A."/>
            <person name="Nichols S."/>
            <person name="Richter D.J."/>
            <person name="Salamov A."/>
            <person name="Bork P."/>
            <person name="Lim W.A."/>
            <person name="Manning G."/>
            <person name="Miller W.T."/>
            <person name="McGinnis W."/>
            <person name="Shapiro H."/>
            <person name="Tjian R."/>
            <person name="Grigoriev I.V."/>
            <person name="Rokhsar D."/>
        </authorList>
    </citation>
    <scope>NUCLEOTIDE SEQUENCE [LARGE SCALE GENOMIC DNA]</scope>
    <source>
        <strain evidence="4">MX1 / ATCC 50154</strain>
    </source>
</reference>
<keyword evidence="4" id="KW-1185">Reference proteome</keyword>
<sequence>MFVFGLWKSHALLTIFWLLLCLGWRAVAVQTSDPAPFRAQLEQWKSWPHVLQLAQLQTLKPSRARLKTSLNTLKPCWTALKPGWTALKPTWTALRPTWNLDSAEERAMAPMDTEEQASAELKVAEAELGVAKAKLGVAEAELGVAKAKLGVAEANVEAATNDEDRARAESSVANAKLKAAQAKLEAGDAELEAATNERDQARAEADVVDAKLNVAKVNVAEAELGVAEAELGVAKAKLKATKAKVAAGTNEKDQTRAKSGVANAELNVAEAQVNVAEAALGVAKAKLEAAKAKVAACSNEADQTRAKSGVIDAELNVAEAEVNLAIWRRRAAELSNVSEFIRDILKMEEAYARQKRDEAASRKKPPMAAAVSPRPLQSRELGFVGLVNIPDNDGQPLYYQPYCFLGEGRHCKAYKGDFHDKPAVFKIFQDKAVMKQERDMLINLDLAKVQNVPVLKGCSEEYPYCCVVAPVGREFVTPPTRHELSMLLDVLKAAHKAGVVHRDPLPRNYFRVDSTILFSDWGSAEEIRTGQPVAPTGWPCEQADDMIDESEVVPQFRHDLEMFAKGIFLRMVQKGGWPNDLRSTDFWDEGYLGSTWRPVLNAARSLPNFLTGEDSPEDFVQNHDETYENFRNILLESYDRLLSNGPALF</sequence>
<dbReference type="EMBL" id="CH991583">
    <property type="protein sequence ID" value="EDQ84617.1"/>
    <property type="molecule type" value="Genomic_DNA"/>
</dbReference>
<dbReference type="SUPFAM" id="SSF57997">
    <property type="entry name" value="Tropomyosin"/>
    <property type="match status" value="1"/>
</dbReference>
<feature type="signal peptide" evidence="2">
    <location>
        <begin position="1"/>
        <end position="28"/>
    </location>
</feature>
<dbReference type="InParanoid" id="A9VCS4"/>
<keyword evidence="2" id="KW-0732">Signal</keyword>
<dbReference type="InterPro" id="IPR051658">
    <property type="entry name" value="UBLCP1"/>
</dbReference>
<feature type="coiled-coil region" evidence="1">
    <location>
        <begin position="273"/>
        <end position="337"/>
    </location>
</feature>
<dbReference type="eggNOG" id="ENOG502S8RW">
    <property type="taxonomic scope" value="Eukaryota"/>
</dbReference>
<keyword evidence="1" id="KW-0175">Coiled coil</keyword>
<dbReference type="PANTHER" id="PTHR48493:SF1">
    <property type="entry name" value="UBIQUITIN-LIKE DOMAIN-CONTAINING CTD PHOSPHATASE 1"/>
    <property type="match status" value="1"/>
</dbReference>
<evidence type="ECO:0000256" key="1">
    <source>
        <dbReference type="SAM" id="Coils"/>
    </source>
</evidence>
<organism evidence="3 4">
    <name type="scientific">Monosiga brevicollis</name>
    <name type="common">Choanoflagellate</name>
    <dbReference type="NCBI Taxonomy" id="81824"/>
    <lineage>
        <taxon>Eukaryota</taxon>
        <taxon>Choanoflagellata</taxon>
        <taxon>Craspedida</taxon>
        <taxon>Salpingoecidae</taxon>
        <taxon>Monosiga</taxon>
    </lineage>
</organism>
<proteinExistence type="predicted"/>
<dbReference type="InterPro" id="IPR011009">
    <property type="entry name" value="Kinase-like_dom_sf"/>
</dbReference>
<dbReference type="GeneID" id="5895781"/>
<evidence type="ECO:0000313" key="3">
    <source>
        <dbReference type="EMBL" id="EDQ84617.1"/>
    </source>
</evidence>